<reference evidence="2 3" key="1">
    <citation type="submission" date="2018-11" db="EMBL/GenBank/DDBJ databases">
        <authorList>
            <person name="Lopez-Roques C."/>
            <person name="Donnadieu C."/>
            <person name="Bouchez O."/>
            <person name="Klopp C."/>
            <person name="Cabau C."/>
            <person name="Zahm M."/>
        </authorList>
    </citation>
    <scope>NUCLEOTIDE SEQUENCE [LARGE SCALE GENOMIC DNA]</scope>
    <source>
        <strain evidence="2">RS831</strain>
        <tissue evidence="2">Whole body</tissue>
    </source>
</reference>
<evidence type="ECO:0000256" key="1">
    <source>
        <dbReference type="SAM" id="MobiDB-lite"/>
    </source>
</evidence>
<gene>
    <name evidence="2" type="ORF">OJAV_G00085600</name>
</gene>
<dbReference type="EMBL" id="CM012445">
    <property type="protein sequence ID" value="RVE67835.1"/>
    <property type="molecule type" value="Genomic_DNA"/>
</dbReference>
<sequence length="107" mass="10723">MKCLLPLDHPSLELRRPLKASPLPDCLTLLTLISPVHGSILSSERRTGAPASLRALSTGTPLGTGTLTGKPRGGAASPGETPSFGVRSGGGPGDGGGSVFVAEPFPP</sequence>
<feature type="compositionally biased region" description="Gly residues" evidence="1">
    <location>
        <begin position="87"/>
        <end position="98"/>
    </location>
</feature>
<dbReference type="AlphaFoldDB" id="A0A437CYN8"/>
<feature type="region of interest" description="Disordered" evidence="1">
    <location>
        <begin position="43"/>
        <end position="107"/>
    </location>
</feature>
<dbReference type="Proteomes" id="UP000283210">
    <property type="component" value="Chromosome 9"/>
</dbReference>
<name>A0A437CYN8_ORYJA</name>
<reference evidence="2 3" key="2">
    <citation type="submission" date="2019-01" db="EMBL/GenBank/DDBJ databases">
        <title>A chromosome length genome reference of the Java medaka (oryzias javanicus).</title>
        <authorList>
            <person name="Herpin A."/>
            <person name="Takehana Y."/>
            <person name="Naruse K."/>
            <person name="Ansai S."/>
            <person name="Kawaguchi M."/>
        </authorList>
    </citation>
    <scope>NUCLEOTIDE SEQUENCE [LARGE SCALE GENOMIC DNA]</scope>
    <source>
        <strain evidence="2">RS831</strain>
        <tissue evidence="2">Whole body</tissue>
    </source>
</reference>
<protein>
    <submittedName>
        <fullName evidence="2">Uncharacterized protein</fullName>
    </submittedName>
</protein>
<feature type="compositionally biased region" description="Low complexity" evidence="1">
    <location>
        <begin position="58"/>
        <end position="74"/>
    </location>
</feature>
<keyword evidence="3" id="KW-1185">Reference proteome</keyword>
<proteinExistence type="predicted"/>
<evidence type="ECO:0000313" key="3">
    <source>
        <dbReference type="Proteomes" id="UP000283210"/>
    </source>
</evidence>
<evidence type="ECO:0000313" key="2">
    <source>
        <dbReference type="EMBL" id="RVE67835.1"/>
    </source>
</evidence>
<accession>A0A437CYN8</accession>
<organism evidence="2 3">
    <name type="scientific">Oryzias javanicus</name>
    <name type="common">Javanese ricefish</name>
    <name type="synonym">Aplocheilus javanicus</name>
    <dbReference type="NCBI Taxonomy" id="123683"/>
    <lineage>
        <taxon>Eukaryota</taxon>
        <taxon>Metazoa</taxon>
        <taxon>Chordata</taxon>
        <taxon>Craniata</taxon>
        <taxon>Vertebrata</taxon>
        <taxon>Euteleostomi</taxon>
        <taxon>Actinopterygii</taxon>
        <taxon>Neopterygii</taxon>
        <taxon>Teleostei</taxon>
        <taxon>Neoteleostei</taxon>
        <taxon>Acanthomorphata</taxon>
        <taxon>Ovalentaria</taxon>
        <taxon>Atherinomorphae</taxon>
        <taxon>Beloniformes</taxon>
        <taxon>Adrianichthyidae</taxon>
        <taxon>Oryziinae</taxon>
        <taxon>Oryzias</taxon>
    </lineage>
</organism>